<evidence type="ECO:0000256" key="1">
    <source>
        <dbReference type="SAM" id="Phobius"/>
    </source>
</evidence>
<dbReference type="EMBL" id="JANUXY010000008">
    <property type="protein sequence ID" value="MCS4486926.1"/>
    <property type="molecule type" value="Genomic_DNA"/>
</dbReference>
<dbReference type="Proteomes" id="UP001205609">
    <property type="component" value="Unassembled WGS sequence"/>
</dbReference>
<accession>A0ABT2F4I2</accession>
<evidence type="ECO:0000313" key="3">
    <source>
        <dbReference type="Proteomes" id="UP001205609"/>
    </source>
</evidence>
<evidence type="ECO:0008006" key="4">
    <source>
        <dbReference type="Google" id="ProtNLM"/>
    </source>
</evidence>
<protein>
    <recommendedName>
        <fullName evidence="4">Yip1 domain-containing protein</fullName>
    </recommendedName>
</protein>
<feature type="transmembrane region" description="Helical" evidence="1">
    <location>
        <begin position="53"/>
        <end position="76"/>
    </location>
</feature>
<reference evidence="2 3" key="1">
    <citation type="journal article" date="2023" name="Int. J. Syst. Evol. Microbiol.">
        <title>Streptococcus sciuri sp. nov., Staphylococcus marylandisciuri sp. nov. and Staphylococcus americanisciuri sp. nov., isolated from faeces of eastern grey squirrel (Sciurus carolinensis).</title>
        <authorList>
            <person name="Volokhov D.V."/>
            <person name="Zagorodnyaya T.A."/>
            <person name="Furtak V.A."/>
            <person name="Nattanmai G."/>
            <person name="Randall L."/>
            <person name="Jose S."/>
            <person name="Gao Y."/>
            <person name="Eisenberg T."/>
            <person name="Delmonte P."/>
            <person name="Blom J."/>
            <person name="Mitchell K.K."/>
        </authorList>
    </citation>
    <scope>NUCLEOTIDE SEQUENCE [LARGE SCALE GENOMIC DNA]</scope>
    <source>
        <strain evidence="2 3">GRT3</strain>
    </source>
</reference>
<feature type="transmembrane region" description="Helical" evidence="1">
    <location>
        <begin position="88"/>
        <end position="110"/>
    </location>
</feature>
<organism evidence="2 3">
    <name type="scientific">Staphylococcus americanisciuri</name>
    <dbReference type="NCBI Taxonomy" id="2973940"/>
    <lineage>
        <taxon>Bacteria</taxon>
        <taxon>Bacillati</taxon>
        <taxon>Bacillota</taxon>
        <taxon>Bacilli</taxon>
        <taxon>Bacillales</taxon>
        <taxon>Staphylococcaceae</taxon>
        <taxon>Staphylococcus</taxon>
    </lineage>
</organism>
<sequence>MKMKLSKYQVLVLIFLLVVYTVTIQISTRSILQSQINNMPGDIHLDADVALFWMNIVMIVFGVFLVFFQSIIYKFIVGFIGVQRSFSIGFNLFLFTLSILPSSIVIALVTYLNNGISVSQNIWINMFSMLISAVLYGMLLVFYSIIEKRKALIIVLIVILLNTIINMLKFF</sequence>
<proteinExistence type="predicted"/>
<feature type="transmembrane region" description="Helical" evidence="1">
    <location>
        <begin position="122"/>
        <end position="144"/>
    </location>
</feature>
<gene>
    <name evidence="2" type="ORF">NXS11_08455</name>
</gene>
<name>A0ABT2F4I2_9STAP</name>
<keyword evidence="3" id="KW-1185">Reference proteome</keyword>
<keyword evidence="1" id="KW-1133">Transmembrane helix</keyword>
<keyword evidence="1" id="KW-0472">Membrane</keyword>
<feature type="transmembrane region" description="Helical" evidence="1">
    <location>
        <begin position="151"/>
        <end position="168"/>
    </location>
</feature>
<keyword evidence="1" id="KW-0812">Transmembrane</keyword>
<comment type="caution">
    <text evidence="2">The sequence shown here is derived from an EMBL/GenBank/DDBJ whole genome shotgun (WGS) entry which is preliminary data.</text>
</comment>
<evidence type="ECO:0000313" key="2">
    <source>
        <dbReference type="EMBL" id="MCS4486926.1"/>
    </source>
</evidence>